<reference evidence="1" key="1">
    <citation type="submission" date="2021-06" db="EMBL/GenBank/DDBJ databases">
        <authorList>
            <person name="Kallberg Y."/>
            <person name="Tangrot J."/>
            <person name="Rosling A."/>
        </authorList>
    </citation>
    <scope>NUCLEOTIDE SEQUENCE</scope>
    <source>
        <strain evidence="1">AZ414A</strain>
    </source>
</reference>
<dbReference type="OrthoDB" id="2379008at2759"/>
<dbReference type="EMBL" id="CAJVPK010000578">
    <property type="protein sequence ID" value="CAG8528126.1"/>
    <property type="molecule type" value="Genomic_DNA"/>
</dbReference>
<comment type="caution">
    <text evidence="1">The sequence shown here is derived from an EMBL/GenBank/DDBJ whole genome shotgun (WGS) entry which is preliminary data.</text>
</comment>
<protein>
    <submittedName>
        <fullName evidence="1">4667_t:CDS:1</fullName>
    </submittedName>
</protein>
<gene>
    <name evidence="1" type="ORF">DEBURN_LOCUS6004</name>
</gene>
<dbReference type="Proteomes" id="UP000789706">
    <property type="component" value="Unassembled WGS sequence"/>
</dbReference>
<sequence length="115" mass="13629">MPPKTKRKKQTEKDLQEFEETENRLITKVLHWHKDGANSIRALLLDGQGKMDARKHTKLKSLLDEKDFKEDCQSWLYQQKPELCFSKNLKVYIEETLFPKLTGHIKRNIISEKTC</sequence>
<accession>A0A9N9AH51</accession>
<keyword evidence="2" id="KW-1185">Reference proteome</keyword>
<organism evidence="1 2">
    <name type="scientific">Diversispora eburnea</name>
    <dbReference type="NCBI Taxonomy" id="1213867"/>
    <lineage>
        <taxon>Eukaryota</taxon>
        <taxon>Fungi</taxon>
        <taxon>Fungi incertae sedis</taxon>
        <taxon>Mucoromycota</taxon>
        <taxon>Glomeromycotina</taxon>
        <taxon>Glomeromycetes</taxon>
        <taxon>Diversisporales</taxon>
        <taxon>Diversisporaceae</taxon>
        <taxon>Diversispora</taxon>
    </lineage>
</organism>
<evidence type="ECO:0000313" key="1">
    <source>
        <dbReference type="EMBL" id="CAG8528126.1"/>
    </source>
</evidence>
<dbReference type="AlphaFoldDB" id="A0A9N9AH51"/>
<proteinExistence type="predicted"/>
<evidence type="ECO:0000313" key="2">
    <source>
        <dbReference type="Proteomes" id="UP000789706"/>
    </source>
</evidence>
<name>A0A9N9AH51_9GLOM</name>